<dbReference type="PANTHER" id="PTHR34953:SF2">
    <property type="entry name" value="EXPRESSED PROTEIN"/>
    <property type="match status" value="1"/>
</dbReference>
<keyword evidence="1" id="KW-1133">Transmembrane helix</keyword>
<keyword evidence="1" id="KW-0812">Transmembrane</keyword>
<dbReference type="EnsemblPlants" id="AET1Gv20553400.7">
    <property type="protein sequence ID" value="AET1Gv20553400.7"/>
    <property type="gene ID" value="AET1Gv20553400"/>
</dbReference>
<keyword evidence="1" id="KW-0472">Membrane</keyword>
<organism evidence="2 3">
    <name type="scientific">Aegilops tauschii subsp. strangulata</name>
    <name type="common">Goatgrass</name>
    <dbReference type="NCBI Taxonomy" id="200361"/>
    <lineage>
        <taxon>Eukaryota</taxon>
        <taxon>Viridiplantae</taxon>
        <taxon>Streptophyta</taxon>
        <taxon>Embryophyta</taxon>
        <taxon>Tracheophyta</taxon>
        <taxon>Spermatophyta</taxon>
        <taxon>Magnoliopsida</taxon>
        <taxon>Liliopsida</taxon>
        <taxon>Poales</taxon>
        <taxon>Poaceae</taxon>
        <taxon>BOP clade</taxon>
        <taxon>Pooideae</taxon>
        <taxon>Triticodae</taxon>
        <taxon>Triticeae</taxon>
        <taxon>Triticinae</taxon>
        <taxon>Aegilops</taxon>
    </lineage>
</organism>
<reference evidence="3" key="2">
    <citation type="journal article" date="2017" name="Nat. Plants">
        <title>The Aegilops tauschii genome reveals multiple impacts of transposons.</title>
        <authorList>
            <person name="Zhao G."/>
            <person name="Zou C."/>
            <person name="Li K."/>
            <person name="Wang K."/>
            <person name="Li T."/>
            <person name="Gao L."/>
            <person name="Zhang X."/>
            <person name="Wang H."/>
            <person name="Yang Z."/>
            <person name="Liu X."/>
            <person name="Jiang W."/>
            <person name="Mao L."/>
            <person name="Kong X."/>
            <person name="Jiao Y."/>
            <person name="Jia J."/>
        </authorList>
    </citation>
    <scope>NUCLEOTIDE SEQUENCE [LARGE SCALE GENOMIC DNA]</scope>
    <source>
        <strain evidence="3">cv. AL8/78</strain>
    </source>
</reference>
<dbReference type="Gramene" id="AET1Gv20553400.7">
    <property type="protein sequence ID" value="AET1Gv20553400.7"/>
    <property type="gene ID" value="AET1Gv20553400"/>
</dbReference>
<reference evidence="3" key="1">
    <citation type="journal article" date="2014" name="Science">
        <title>Ancient hybridizations among the ancestral genomes of bread wheat.</title>
        <authorList>
            <consortium name="International Wheat Genome Sequencing Consortium,"/>
            <person name="Marcussen T."/>
            <person name="Sandve S.R."/>
            <person name="Heier L."/>
            <person name="Spannagl M."/>
            <person name="Pfeifer M."/>
            <person name="Jakobsen K.S."/>
            <person name="Wulff B.B."/>
            <person name="Steuernagel B."/>
            <person name="Mayer K.F."/>
            <person name="Olsen O.A."/>
        </authorList>
    </citation>
    <scope>NUCLEOTIDE SEQUENCE [LARGE SCALE GENOMIC DNA]</scope>
    <source>
        <strain evidence="3">cv. AL8/78</strain>
    </source>
</reference>
<feature type="transmembrane region" description="Helical" evidence="1">
    <location>
        <begin position="12"/>
        <end position="33"/>
    </location>
</feature>
<protein>
    <submittedName>
        <fullName evidence="2">Uncharacterized protein</fullName>
    </submittedName>
</protein>
<evidence type="ECO:0000313" key="2">
    <source>
        <dbReference type="EnsemblPlants" id="AET1Gv20553400.7"/>
    </source>
</evidence>
<reference evidence="2" key="4">
    <citation type="submission" date="2019-03" db="UniProtKB">
        <authorList>
            <consortium name="EnsemblPlants"/>
        </authorList>
    </citation>
    <scope>IDENTIFICATION</scope>
</reference>
<reference evidence="2" key="3">
    <citation type="journal article" date="2017" name="Nature">
        <title>Genome sequence of the progenitor of the wheat D genome Aegilops tauschii.</title>
        <authorList>
            <person name="Luo M.C."/>
            <person name="Gu Y.Q."/>
            <person name="Puiu D."/>
            <person name="Wang H."/>
            <person name="Twardziok S.O."/>
            <person name="Deal K.R."/>
            <person name="Huo N."/>
            <person name="Zhu T."/>
            <person name="Wang L."/>
            <person name="Wang Y."/>
            <person name="McGuire P.E."/>
            <person name="Liu S."/>
            <person name="Long H."/>
            <person name="Ramasamy R.K."/>
            <person name="Rodriguez J.C."/>
            <person name="Van S.L."/>
            <person name="Yuan L."/>
            <person name="Wang Z."/>
            <person name="Xia Z."/>
            <person name="Xiao L."/>
            <person name="Anderson O.D."/>
            <person name="Ouyang S."/>
            <person name="Liang Y."/>
            <person name="Zimin A.V."/>
            <person name="Pertea G."/>
            <person name="Qi P."/>
            <person name="Bennetzen J.L."/>
            <person name="Dai X."/>
            <person name="Dawson M.W."/>
            <person name="Muller H.G."/>
            <person name="Kugler K."/>
            <person name="Rivarola-Duarte L."/>
            <person name="Spannagl M."/>
            <person name="Mayer K.F.X."/>
            <person name="Lu F.H."/>
            <person name="Bevan M.W."/>
            <person name="Leroy P."/>
            <person name="Li P."/>
            <person name="You F.M."/>
            <person name="Sun Q."/>
            <person name="Liu Z."/>
            <person name="Lyons E."/>
            <person name="Wicker T."/>
            <person name="Salzberg S.L."/>
            <person name="Devos K.M."/>
            <person name="Dvorak J."/>
        </authorList>
    </citation>
    <scope>NUCLEOTIDE SEQUENCE [LARGE SCALE GENOMIC DNA]</scope>
    <source>
        <strain evidence="2">cv. AL8/78</strain>
    </source>
</reference>
<dbReference type="Proteomes" id="UP000015105">
    <property type="component" value="Chromosome 1D"/>
</dbReference>
<evidence type="ECO:0000256" key="1">
    <source>
        <dbReference type="SAM" id="Phobius"/>
    </source>
</evidence>
<dbReference type="PANTHER" id="PTHR34953">
    <property type="entry name" value="ALPHA/BETA HYDROLASE RELATED PROTEIN"/>
    <property type="match status" value="1"/>
</dbReference>
<keyword evidence="3" id="KW-1185">Reference proteome</keyword>
<sequence>GAYTVCGGGGGAYLWVVAASAAASVSYVLAKAAAVLPRGATPQGKGAAGPEPMLLLSLSLAAAHIAVAYRTSCRERRRLLVYRIDVEAVRLKGGHQTPKGLKQCSV</sequence>
<evidence type="ECO:0000313" key="3">
    <source>
        <dbReference type="Proteomes" id="UP000015105"/>
    </source>
</evidence>
<name>A0A452YWD5_AEGTS</name>
<feature type="transmembrane region" description="Helical" evidence="1">
    <location>
        <begin position="53"/>
        <end position="69"/>
    </location>
</feature>
<dbReference type="AlphaFoldDB" id="A0A452YWD5"/>
<reference evidence="2" key="5">
    <citation type="journal article" date="2021" name="G3 (Bethesda)">
        <title>Aegilops tauschii genome assembly Aet v5.0 features greater sequence contiguity and improved annotation.</title>
        <authorList>
            <person name="Wang L."/>
            <person name="Zhu T."/>
            <person name="Rodriguez J.C."/>
            <person name="Deal K.R."/>
            <person name="Dubcovsky J."/>
            <person name="McGuire P.E."/>
            <person name="Lux T."/>
            <person name="Spannagl M."/>
            <person name="Mayer K.F.X."/>
            <person name="Baldrich P."/>
            <person name="Meyers B.C."/>
            <person name="Huo N."/>
            <person name="Gu Y.Q."/>
            <person name="Zhou H."/>
            <person name="Devos K.M."/>
            <person name="Bennetzen J.L."/>
            <person name="Unver T."/>
            <person name="Budak H."/>
            <person name="Gulick P.J."/>
            <person name="Galiba G."/>
            <person name="Kalapos B."/>
            <person name="Nelson D.R."/>
            <person name="Li P."/>
            <person name="You F.M."/>
            <person name="Luo M.C."/>
            <person name="Dvorak J."/>
        </authorList>
    </citation>
    <scope>NUCLEOTIDE SEQUENCE [LARGE SCALE GENOMIC DNA]</scope>
    <source>
        <strain evidence="2">cv. AL8/78</strain>
    </source>
</reference>
<proteinExistence type="predicted"/>
<accession>A0A452YWD5</accession>